<dbReference type="GO" id="GO:0003924">
    <property type="term" value="F:GTPase activity"/>
    <property type="evidence" value="ECO:0007669"/>
    <property type="project" value="InterPro"/>
</dbReference>
<evidence type="ECO:0000256" key="3">
    <source>
        <dbReference type="ARBA" id="ARBA00022988"/>
    </source>
</evidence>
<keyword evidence="2" id="KW-0547">Nucleotide-binding</keyword>
<dbReference type="STRING" id="667725.A0A0L0FRA3"/>
<gene>
    <name evidence="7" type="ORF">SARC_08300</name>
</gene>
<evidence type="ECO:0000256" key="5">
    <source>
        <dbReference type="ARBA" id="ARBA00023186"/>
    </source>
</evidence>
<dbReference type="Pfam" id="PF02492">
    <property type="entry name" value="cobW"/>
    <property type="match status" value="1"/>
</dbReference>
<evidence type="ECO:0000256" key="4">
    <source>
        <dbReference type="ARBA" id="ARBA00023134"/>
    </source>
</evidence>
<dbReference type="GeneID" id="25908804"/>
<evidence type="ECO:0000313" key="8">
    <source>
        <dbReference type="Proteomes" id="UP000054560"/>
    </source>
</evidence>
<dbReference type="InterPro" id="IPR004400">
    <property type="entry name" value="UreG"/>
</dbReference>
<accession>A0A0L0FRA3</accession>
<dbReference type="RefSeq" id="XP_014153207.1">
    <property type="nucleotide sequence ID" value="XM_014297732.1"/>
</dbReference>
<keyword evidence="3" id="KW-0996">Nickel insertion</keyword>
<dbReference type="AlphaFoldDB" id="A0A0L0FRA3"/>
<comment type="similarity">
    <text evidence="1">Belongs to the SIMIBI class G3E GTPase family. UreG subfamily.</text>
</comment>
<dbReference type="GO" id="GO:0016151">
    <property type="term" value="F:nickel cation binding"/>
    <property type="evidence" value="ECO:0007669"/>
    <property type="project" value="InterPro"/>
</dbReference>
<keyword evidence="5" id="KW-0143">Chaperone</keyword>
<dbReference type="PANTHER" id="PTHR31715:SF0">
    <property type="entry name" value="UREASE ACCESSORY PROTEIN G"/>
    <property type="match status" value="1"/>
</dbReference>
<dbReference type="InterPro" id="IPR027417">
    <property type="entry name" value="P-loop_NTPase"/>
</dbReference>
<evidence type="ECO:0000256" key="2">
    <source>
        <dbReference type="ARBA" id="ARBA00022741"/>
    </source>
</evidence>
<dbReference type="GO" id="GO:0005525">
    <property type="term" value="F:GTP binding"/>
    <property type="evidence" value="ECO:0007669"/>
    <property type="project" value="UniProtKB-KW"/>
</dbReference>
<reference evidence="7 8" key="1">
    <citation type="submission" date="2011-02" db="EMBL/GenBank/DDBJ databases">
        <title>The Genome Sequence of Sphaeroforma arctica JP610.</title>
        <authorList>
            <consortium name="The Broad Institute Genome Sequencing Platform"/>
            <person name="Russ C."/>
            <person name="Cuomo C."/>
            <person name="Young S.K."/>
            <person name="Zeng Q."/>
            <person name="Gargeya S."/>
            <person name="Alvarado L."/>
            <person name="Berlin A."/>
            <person name="Chapman S.B."/>
            <person name="Chen Z."/>
            <person name="Freedman E."/>
            <person name="Gellesch M."/>
            <person name="Goldberg J."/>
            <person name="Griggs A."/>
            <person name="Gujja S."/>
            <person name="Heilman E."/>
            <person name="Heiman D."/>
            <person name="Howarth C."/>
            <person name="Mehta T."/>
            <person name="Neiman D."/>
            <person name="Pearson M."/>
            <person name="Roberts A."/>
            <person name="Saif S."/>
            <person name="Shea T."/>
            <person name="Shenoy N."/>
            <person name="Sisk P."/>
            <person name="Stolte C."/>
            <person name="Sykes S."/>
            <person name="White J."/>
            <person name="Yandava C."/>
            <person name="Burger G."/>
            <person name="Gray M.W."/>
            <person name="Holland P.W.H."/>
            <person name="King N."/>
            <person name="Lang F.B.F."/>
            <person name="Roger A.J."/>
            <person name="Ruiz-Trillo I."/>
            <person name="Haas B."/>
            <person name="Nusbaum C."/>
            <person name="Birren B."/>
        </authorList>
    </citation>
    <scope>NUCLEOTIDE SEQUENCE [LARGE SCALE GENOMIC DNA]</scope>
    <source>
        <strain evidence="7 8">JP610</strain>
    </source>
</reference>
<evidence type="ECO:0000256" key="1">
    <source>
        <dbReference type="ARBA" id="ARBA00005732"/>
    </source>
</evidence>
<dbReference type="PANTHER" id="PTHR31715">
    <property type="entry name" value="UREASE ACCESSORY PROTEIN G"/>
    <property type="match status" value="1"/>
</dbReference>
<dbReference type="InterPro" id="IPR003495">
    <property type="entry name" value="CobW/HypB/UreG_nucleotide-bd"/>
</dbReference>
<proteinExistence type="inferred from homology"/>
<evidence type="ECO:0000259" key="6">
    <source>
        <dbReference type="Pfam" id="PF02492"/>
    </source>
</evidence>
<dbReference type="Proteomes" id="UP000054560">
    <property type="component" value="Unassembled WGS sequence"/>
</dbReference>
<sequence>MGDTNCTFTKGEGAYVIEGEEQYSLDVTEVPRKGGPGITQSDLLIINKTDLAEAVGADLGVMDRDAKRMRGDGPTIFTQCKHHVGIDKVCALILKSWAAQTGKKIKE</sequence>
<dbReference type="SUPFAM" id="SSF52540">
    <property type="entry name" value="P-loop containing nucleoside triphosphate hydrolases"/>
    <property type="match status" value="1"/>
</dbReference>
<dbReference type="OrthoDB" id="10063137at2759"/>
<dbReference type="GO" id="GO:0043419">
    <property type="term" value="P:urea catabolic process"/>
    <property type="evidence" value="ECO:0007669"/>
    <property type="project" value="InterPro"/>
</dbReference>
<evidence type="ECO:0000313" key="7">
    <source>
        <dbReference type="EMBL" id="KNC79305.1"/>
    </source>
</evidence>
<feature type="domain" description="CobW/HypB/UreG nucleotide-binding" evidence="6">
    <location>
        <begin position="26"/>
        <end position="75"/>
    </location>
</feature>
<dbReference type="EMBL" id="KQ242328">
    <property type="protein sequence ID" value="KNC79305.1"/>
    <property type="molecule type" value="Genomic_DNA"/>
</dbReference>
<keyword evidence="8" id="KW-1185">Reference proteome</keyword>
<organism evidence="7 8">
    <name type="scientific">Sphaeroforma arctica JP610</name>
    <dbReference type="NCBI Taxonomy" id="667725"/>
    <lineage>
        <taxon>Eukaryota</taxon>
        <taxon>Ichthyosporea</taxon>
        <taxon>Ichthyophonida</taxon>
        <taxon>Sphaeroforma</taxon>
    </lineage>
</organism>
<protein>
    <recommendedName>
        <fullName evidence="6">CobW/HypB/UreG nucleotide-binding domain-containing protein</fullName>
    </recommendedName>
</protein>
<keyword evidence="4" id="KW-0342">GTP-binding</keyword>
<name>A0A0L0FRA3_9EUKA</name>
<dbReference type="Gene3D" id="3.40.50.300">
    <property type="entry name" value="P-loop containing nucleotide triphosphate hydrolases"/>
    <property type="match status" value="1"/>
</dbReference>